<dbReference type="AlphaFoldDB" id="A0A9D4U4U1"/>
<keyword evidence="2" id="KW-1185">Reference proteome</keyword>
<reference evidence="1" key="1">
    <citation type="submission" date="2021-01" db="EMBL/GenBank/DDBJ databases">
        <title>Adiantum capillus-veneris genome.</title>
        <authorList>
            <person name="Fang Y."/>
            <person name="Liao Q."/>
        </authorList>
    </citation>
    <scope>NUCLEOTIDE SEQUENCE</scope>
    <source>
        <strain evidence="1">H3</strain>
        <tissue evidence="1">Leaf</tissue>
    </source>
</reference>
<protein>
    <submittedName>
        <fullName evidence="1">Uncharacterized protein</fullName>
    </submittedName>
</protein>
<feature type="non-terminal residue" evidence="1">
    <location>
        <position position="1"/>
    </location>
</feature>
<evidence type="ECO:0000313" key="1">
    <source>
        <dbReference type="EMBL" id="KAI5061498.1"/>
    </source>
</evidence>
<sequence length="301" mass="34776">PSIHGRGRRGRRLSTTQASSILESSDQISAVFITDMTEGLETREEEMKSQDLRLGSIKEVDEYLAPQEACLQIVPYVRDEVVVDTETVDKHKLYMHRGQGILQCTWMFSCFDCPPIPFCRLIPYARVRGLRDDVSGLKSAFAKERYMKEKRAFIVSIWNCKKEESYVTVIDPTQVPEIAVLSSLQRMNFMNTHALVVTHLRDELVNYSHICAADHEAYVTGLPEKDQKLIAVVLKKYSKGVEPWYPLTHRYLVNLLYDVQMSKESCQRIQQARHTMTNEELIKEEEKILNDLALKYGEHME</sequence>
<gene>
    <name evidence="1" type="ORF">GOP47_0024003</name>
</gene>
<name>A0A9D4U4U1_ADICA</name>
<organism evidence="1 2">
    <name type="scientific">Adiantum capillus-veneris</name>
    <name type="common">Maidenhair fern</name>
    <dbReference type="NCBI Taxonomy" id="13818"/>
    <lineage>
        <taxon>Eukaryota</taxon>
        <taxon>Viridiplantae</taxon>
        <taxon>Streptophyta</taxon>
        <taxon>Embryophyta</taxon>
        <taxon>Tracheophyta</taxon>
        <taxon>Polypodiopsida</taxon>
        <taxon>Polypodiidae</taxon>
        <taxon>Polypodiales</taxon>
        <taxon>Pteridineae</taxon>
        <taxon>Pteridaceae</taxon>
        <taxon>Vittarioideae</taxon>
        <taxon>Adiantum</taxon>
    </lineage>
</organism>
<comment type="caution">
    <text evidence="1">The sequence shown here is derived from an EMBL/GenBank/DDBJ whole genome shotgun (WGS) entry which is preliminary data.</text>
</comment>
<proteinExistence type="predicted"/>
<dbReference type="EMBL" id="JABFUD020000023">
    <property type="protein sequence ID" value="KAI5061498.1"/>
    <property type="molecule type" value="Genomic_DNA"/>
</dbReference>
<accession>A0A9D4U4U1</accession>
<dbReference type="Proteomes" id="UP000886520">
    <property type="component" value="Chromosome 23"/>
</dbReference>
<dbReference type="OrthoDB" id="1980850at2759"/>
<feature type="non-terminal residue" evidence="1">
    <location>
        <position position="301"/>
    </location>
</feature>
<evidence type="ECO:0000313" key="2">
    <source>
        <dbReference type="Proteomes" id="UP000886520"/>
    </source>
</evidence>